<organism evidence="2 3">
    <name type="scientific">Heligmosomoides polygyrus</name>
    <name type="common">Parasitic roundworm</name>
    <dbReference type="NCBI Taxonomy" id="6339"/>
    <lineage>
        <taxon>Eukaryota</taxon>
        <taxon>Metazoa</taxon>
        <taxon>Ecdysozoa</taxon>
        <taxon>Nematoda</taxon>
        <taxon>Chromadorea</taxon>
        <taxon>Rhabditida</taxon>
        <taxon>Rhabditina</taxon>
        <taxon>Rhabditomorpha</taxon>
        <taxon>Strongyloidea</taxon>
        <taxon>Heligmosomidae</taxon>
        <taxon>Heligmosomoides</taxon>
    </lineage>
</organism>
<reference evidence="1 2" key="1">
    <citation type="submission" date="2018-11" db="EMBL/GenBank/DDBJ databases">
        <authorList>
            <consortium name="Pathogen Informatics"/>
        </authorList>
    </citation>
    <scope>NUCLEOTIDE SEQUENCE [LARGE SCALE GENOMIC DNA]</scope>
</reference>
<accession>A0A183G8G4</accession>
<evidence type="ECO:0000313" key="2">
    <source>
        <dbReference type="Proteomes" id="UP000050761"/>
    </source>
</evidence>
<reference evidence="3" key="2">
    <citation type="submission" date="2019-09" db="UniProtKB">
        <authorList>
            <consortium name="WormBaseParasite"/>
        </authorList>
    </citation>
    <scope>IDENTIFICATION</scope>
</reference>
<dbReference type="WBParaSite" id="HPBE_0001815901-mRNA-1">
    <property type="protein sequence ID" value="HPBE_0001815901-mRNA-1"/>
    <property type="gene ID" value="HPBE_0001815901"/>
</dbReference>
<accession>A0A3P8B1E1</accession>
<dbReference type="AlphaFoldDB" id="A0A183G8G4"/>
<sequence length="120" mass="12642">MGLILSLNATSLKNVMGHALSTSTCRVVVQWPWWLMTDAGPGSLRSLGDVLVALLLGRRLVDRDVAGGIGRWVVASAGGSGWNGDVDGGWLVVDWLDDWLVGGMRPQPVPVDGFAGPYAG</sequence>
<dbReference type="Proteomes" id="UP000050761">
    <property type="component" value="Unassembled WGS sequence"/>
</dbReference>
<proteinExistence type="predicted"/>
<dbReference type="EMBL" id="UZAH01030501">
    <property type="protein sequence ID" value="VDP10770.1"/>
    <property type="molecule type" value="Genomic_DNA"/>
</dbReference>
<evidence type="ECO:0000313" key="1">
    <source>
        <dbReference type="EMBL" id="VDP10770.1"/>
    </source>
</evidence>
<keyword evidence="2" id="KW-1185">Reference proteome</keyword>
<gene>
    <name evidence="1" type="ORF">HPBE_LOCUS18158</name>
</gene>
<evidence type="ECO:0000313" key="3">
    <source>
        <dbReference type="WBParaSite" id="HPBE_0001815901-mRNA-1"/>
    </source>
</evidence>
<protein>
    <submittedName>
        <fullName evidence="3">Secreted protein</fullName>
    </submittedName>
</protein>
<name>A0A183G8G4_HELPZ</name>